<evidence type="ECO:0000256" key="1">
    <source>
        <dbReference type="SAM" id="Phobius"/>
    </source>
</evidence>
<dbReference type="InterPro" id="IPR001633">
    <property type="entry name" value="EAL_dom"/>
</dbReference>
<dbReference type="Pfam" id="PF00990">
    <property type="entry name" value="GGDEF"/>
    <property type="match status" value="1"/>
</dbReference>
<dbReference type="RefSeq" id="WP_200598498.1">
    <property type="nucleotide sequence ID" value="NZ_JAEPBG010000039.1"/>
</dbReference>
<dbReference type="Gene3D" id="3.20.20.450">
    <property type="entry name" value="EAL domain"/>
    <property type="match status" value="1"/>
</dbReference>
<dbReference type="SUPFAM" id="SSF55073">
    <property type="entry name" value="Nucleotide cyclase"/>
    <property type="match status" value="1"/>
</dbReference>
<dbReference type="CDD" id="cd18774">
    <property type="entry name" value="PDC2_HK_sensor"/>
    <property type="match status" value="1"/>
</dbReference>
<dbReference type="PROSITE" id="PS50883">
    <property type="entry name" value="EAL"/>
    <property type="match status" value="1"/>
</dbReference>
<evidence type="ECO:0000313" key="6">
    <source>
        <dbReference type="Proteomes" id="UP000622890"/>
    </source>
</evidence>
<keyword evidence="1" id="KW-0812">Transmembrane</keyword>
<dbReference type="InterPro" id="IPR043128">
    <property type="entry name" value="Rev_trsase/Diguanyl_cyclase"/>
</dbReference>
<dbReference type="InterPro" id="IPR035965">
    <property type="entry name" value="PAS-like_dom_sf"/>
</dbReference>
<dbReference type="FunFam" id="3.30.70.270:FF:000001">
    <property type="entry name" value="Diguanylate cyclase domain protein"/>
    <property type="match status" value="1"/>
</dbReference>
<dbReference type="InterPro" id="IPR000160">
    <property type="entry name" value="GGDEF_dom"/>
</dbReference>
<feature type="domain" description="EAL" evidence="3">
    <location>
        <begin position="645"/>
        <end position="899"/>
    </location>
</feature>
<keyword evidence="1" id="KW-1133">Transmembrane helix</keyword>
<dbReference type="InterPro" id="IPR035919">
    <property type="entry name" value="EAL_sf"/>
</dbReference>
<dbReference type="SUPFAM" id="SSF55785">
    <property type="entry name" value="PYP-like sensor domain (PAS domain)"/>
    <property type="match status" value="1"/>
</dbReference>
<dbReference type="InterPro" id="IPR000700">
    <property type="entry name" value="PAS-assoc_C"/>
</dbReference>
<dbReference type="SMART" id="SM00267">
    <property type="entry name" value="GGDEF"/>
    <property type="match status" value="1"/>
</dbReference>
<gene>
    <name evidence="5" type="ORF">JJB74_31400</name>
</gene>
<dbReference type="NCBIfam" id="TIGR00254">
    <property type="entry name" value="GGDEF"/>
    <property type="match status" value="1"/>
</dbReference>
<protein>
    <submittedName>
        <fullName evidence="5">EAL domain-containing protein</fullName>
    </submittedName>
</protein>
<feature type="domain" description="PAC" evidence="2">
    <location>
        <begin position="418"/>
        <end position="470"/>
    </location>
</feature>
<dbReference type="InterPro" id="IPR029787">
    <property type="entry name" value="Nucleotide_cyclase"/>
</dbReference>
<dbReference type="InterPro" id="IPR052155">
    <property type="entry name" value="Biofilm_reg_signaling"/>
</dbReference>
<dbReference type="PANTHER" id="PTHR44757:SF2">
    <property type="entry name" value="BIOFILM ARCHITECTURE MAINTENANCE PROTEIN MBAA"/>
    <property type="match status" value="1"/>
</dbReference>
<dbReference type="CDD" id="cd01949">
    <property type="entry name" value="GGDEF"/>
    <property type="match status" value="1"/>
</dbReference>
<sequence length="901" mass="97511">MSLLIVACLLPGVLGALVLAAYDFAQRRAQLEDSTLQTARALTQAVDSHLLTAITVAQTLASSDTLMRGDLSAFYRRAQQLVNLAGIGTNVVLRDATGQQLLNSAVPLGAKLPRYPLPAELNDVFDSGKTVISDLFHGPIQKRPLVSVNVPVPIDGRIRYLLAIGILPENFQQLLSVQSLPPGWVAGVLDSANTVVGRSLRPEASVGKKAVPALIDAMRHADEGTLRMNTLDGVPSLAVFSRSPTTRWSVAIAIPRATLEGPLLRSMTTMAAGIVVLFGIALGLAWLIGSRIAGGVTALIAPAAAMGTGKALTPPKVPIREAAEVLDAFMRASDLLSERDEGLRAKNAELEQAHRLAQFGTWHCDLDSGCITTSNSIRDLFPDKPLSFAALRDTVLPRPSWDAIEIEVRNTLTTGAPFSIELEVTSAAAAWQWIEVQCEPVRGSDGNICALRGTVQNISARKLAERRIREAALHDPLTGLPNRALIFEYCGHLLSAARRSDSAGALLFIDLDRFKPINDAHGHEVGDRVLKLVAQRLLQSVRAEDLVGRLGGDEFVVVQPHAGAERHRAAILAQRIIDTLREPMVIGALQLSITPSIGISCFPTQAADTNALIHTADLAMYHAKQAGRGLYHFYLPEFERDAGQLLAIEARIQEALRLRQFELHYQPVIDLDSGMIVTVEALLRLADSEGKPIPPAVFVPIAEAVGLIGKIGEWVLAEACRQQHVWQRDGVPIPIAVNVSPLQFRHRDFATSFRRILESSGAAAGGIQVEITESAIMDNVEAAVEVMRQMRELGVKISLDDFGTGYSSLSSLTNLPIDKLKIDQSFVRRVTQNEAAGRTVTEAIIALGRSLNLEVVAEGVDTLQVLDYLKRHGCAQAQGYWFSEPLPAPELLSRCLERGML</sequence>
<dbReference type="PROSITE" id="PS50887">
    <property type="entry name" value="GGDEF"/>
    <property type="match status" value="1"/>
</dbReference>
<dbReference type="CDD" id="cd01948">
    <property type="entry name" value="EAL"/>
    <property type="match status" value="1"/>
</dbReference>
<organism evidence="5 6">
    <name type="scientific">Noviherbaspirillum pedocola</name>
    <dbReference type="NCBI Taxonomy" id="2801341"/>
    <lineage>
        <taxon>Bacteria</taxon>
        <taxon>Pseudomonadati</taxon>
        <taxon>Pseudomonadota</taxon>
        <taxon>Betaproteobacteria</taxon>
        <taxon>Burkholderiales</taxon>
        <taxon>Oxalobacteraceae</taxon>
        <taxon>Noviherbaspirillum</taxon>
    </lineage>
</organism>
<dbReference type="SUPFAM" id="SSF141868">
    <property type="entry name" value="EAL domain-like"/>
    <property type="match status" value="1"/>
</dbReference>
<dbReference type="GO" id="GO:0003824">
    <property type="term" value="F:catalytic activity"/>
    <property type="evidence" value="ECO:0007669"/>
    <property type="project" value="UniProtKB-ARBA"/>
</dbReference>
<dbReference type="PROSITE" id="PS50113">
    <property type="entry name" value="PAC"/>
    <property type="match status" value="1"/>
</dbReference>
<dbReference type="Gene3D" id="3.30.450.20">
    <property type="entry name" value="PAS domain"/>
    <property type="match status" value="1"/>
</dbReference>
<dbReference type="SMART" id="SM00052">
    <property type="entry name" value="EAL"/>
    <property type="match status" value="1"/>
</dbReference>
<keyword evidence="6" id="KW-1185">Reference proteome</keyword>
<reference evidence="5" key="1">
    <citation type="submission" date="2021-01" db="EMBL/GenBank/DDBJ databases">
        <title>Genome sequence of strain Noviherbaspirillum sp. DKR-6.</title>
        <authorList>
            <person name="Chaudhary D.K."/>
        </authorList>
    </citation>
    <scope>NUCLEOTIDE SEQUENCE</scope>
    <source>
        <strain evidence="5">DKR-6</strain>
    </source>
</reference>
<keyword evidence="1" id="KW-0472">Membrane</keyword>
<accession>A0A934T0I3</accession>
<dbReference type="Proteomes" id="UP000622890">
    <property type="component" value="Unassembled WGS sequence"/>
</dbReference>
<dbReference type="AlphaFoldDB" id="A0A934T0I3"/>
<feature type="transmembrane region" description="Helical" evidence="1">
    <location>
        <begin position="270"/>
        <end position="289"/>
    </location>
</feature>
<dbReference type="Gene3D" id="3.30.70.270">
    <property type="match status" value="1"/>
</dbReference>
<evidence type="ECO:0000313" key="5">
    <source>
        <dbReference type="EMBL" id="MBK4739129.1"/>
    </source>
</evidence>
<comment type="caution">
    <text evidence="5">The sequence shown here is derived from an EMBL/GenBank/DDBJ whole genome shotgun (WGS) entry which is preliminary data.</text>
</comment>
<evidence type="ECO:0000259" key="2">
    <source>
        <dbReference type="PROSITE" id="PS50113"/>
    </source>
</evidence>
<dbReference type="Pfam" id="PF00563">
    <property type="entry name" value="EAL"/>
    <property type="match status" value="1"/>
</dbReference>
<evidence type="ECO:0000259" key="4">
    <source>
        <dbReference type="PROSITE" id="PS50887"/>
    </source>
</evidence>
<evidence type="ECO:0000259" key="3">
    <source>
        <dbReference type="PROSITE" id="PS50883"/>
    </source>
</evidence>
<dbReference type="EMBL" id="JAEPBG010000039">
    <property type="protein sequence ID" value="MBK4739129.1"/>
    <property type="molecule type" value="Genomic_DNA"/>
</dbReference>
<proteinExistence type="predicted"/>
<feature type="domain" description="GGDEF" evidence="4">
    <location>
        <begin position="502"/>
        <end position="636"/>
    </location>
</feature>
<dbReference type="PANTHER" id="PTHR44757">
    <property type="entry name" value="DIGUANYLATE CYCLASE DGCP"/>
    <property type="match status" value="1"/>
</dbReference>
<name>A0A934T0I3_9BURK</name>